<protein>
    <submittedName>
        <fullName evidence="2">Uncharacterized protein</fullName>
    </submittedName>
</protein>
<proteinExistence type="predicted"/>
<organism evidence="2 3">
    <name type="scientific">Pleurodeles waltl</name>
    <name type="common">Iberian ribbed newt</name>
    <dbReference type="NCBI Taxonomy" id="8319"/>
    <lineage>
        <taxon>Eukaryota</taxon>
        <taxon>Metazoa</taxon>
        <taxon>Chordata</taxon>
        <taxon>Craniata</taxon>
        <taxon>Vertebrata</taxon>
        <taxon>Euteleostomi</taxon>
        <taxon>Amphibia</taxon>
        <taxon>Batrachia</taxon>
        <taxon>Caudata</taxon>
        <taxon>Salamandroidea</taxon>
        <taxon>Salamandridae</taxon>
        <taxon>Pleurodelinae</taxon>
        <taxon>Pleurodeles</taxon>
    </lineage>
</organism>
<dbReference type="Proteomes" id="UP001066276">
    <property type="component" value="Chromosome 5"/>
</dbReference>
<sequence length="363" mass="38161">MAVRSSCRDEGPGEIQPLQRCCPQGECEPYILGHLHLGWHGQRRSAPAHVKATLPPPGPQGWTPKSPIVSRPDNSKSQDRSTASPVDHRQPLPNGSDAGPGAHPGVPALGRVTNGTLTQLPLRLGPWHASPSQGQAQGLQSCSSTGVGWEITSCQSSRRQARREKRGRYDLWVTCPRGAQSPISGPQQSPQPTPGVHHTQFGPGHTSPRPAGWAQLLFFRCAPLMAPRFGGAARQPAPQVGLSAGPSNHRAPTGHQALQDEGPGGKQTTPSSRGVSLDAYTAGPDQDPAKQHVPPSCPPSPSGSLRGICRHSHQPGPKTTRASPSITSSEVPMEGPGHCAHTGAPGQRPQESSQAHLTQSLPS</sequence>
<dbReference type="AlphaFoldDB" id="A0AAV7RHP2"/>
<feature type="region of interest" description="Disordered" evidence="1">
    <location>
        <begin position="172"/>
        <end position="209"/>
    </location>
</feature>
<feature type="compositionally biased region" description="Polar residues" evidence="1">
    <location>
        <begin position="349"/>
        <end position="363"/>
    </location>
</feature>
<feature type="compositionally biased region" description="Polar residues" evidence="1">
    <location>
        <begin position="130"/>
        <end position="142"/>
    </location>
</feature>
<feature type="compositionally biased region" description="Low complexity" evidence="1">
    <location>
        <begin position="178"/>
        <end position="190"/>
    </location>
</feature>
<dbReference type="EMBL" id="JANPWB010000009">
    <property type="protein sequence ID" value="KAJ1151951.1"/>
    <property type="molecule type" value="Genomic_DNA"/>
</dbReference>
<feature type="compositionally biased region" description="Polar residues" evidence="1">
    <location>
        <begin position="320"/>
        <end position="330"/>
    </location>
</feature>
<comment type="caution">
    <text evidence="2">The sequence shown here is derived from an EMBL/GenBank/DDBJ whole genome shotgun (WGS) entry which is preliminary data.</text>
</comment>
<feature type="compositionally biased region" description="Basic and acidic residues" evidence="1">
    <location>
        <begin position="1"/>
        <end position="11"/>
    </location>
</feature>
<keyword evidence="3" id="KW-1185">Reference proteome</keyword>
<name>A0AAV7RHP2_PLEWA</name>
<feature type="region of interest" description="Disordered" evidence="1">
    <location>
        <begin position="232"/>
        <end position="363"/>
    </location>
</feature>
<evidence type="ECO:0000256" key="1">
    <source>
        <dbReference type="SAM" id="MobiDB-lite"/>
    </source>
</evidence>
<feature type="region of interest" description="Disordered" evidence="1">
    <location>
        <begin position="1"/>
        <end position="20"/>
    </location>
</feature>
<reference evidence="2" key="1">
    <citation type="journal article" date="2022" name="bioRxiv">
        <title>Sequencing and chromosome-scale assembly of the giantPleurodeles waltlgenome.</title>
        <authorList>
            <person name="Brown T."/>
            <person name="Elewa A."/>
            <person name="Iarovenko S."/>
            <person name="Subramanian E."/>
            <person name="Araus A.J."/>
            <person name="Petzold A."/>
            <person name="Susuki M."/>
            <person name="Suzuki K.-i.T."/>
            <person name="Hayashi T."/>
            <person name="Toyoda A."/>
            <person name="Oliveira C."/>
            <person name="Osipova E."/>
            <person name="Leigh N.D."/>
            <person name="Simon A."/>
            <person name="Yun M.H."/>
        </authorList>
    </citation>
    <scope>NUCLEOTIDE SEQUENCE</scope>
    <source>
        <strain evidence="2">20211129_DDA</strain>
        <tissue evidence="2">Liver</tissue>
    </source>
</reference>
<evidence type="ECO:0000313" key="2">
    <source>
        <dbReference type="EMBL" id="KAJ1151951.1"/>
    </source>
</evidence>
<feature type="region of interest" description="Disordered" evidence="1">
    <location>
        <begin position="46"/>
        <end position="142"/>
    </location>
</feature>
<evidence type="ECO:0000313" key="3">
    <source>
        <dbReference type="Proteomes" id="UP001066276"/>
    </source>
</evidence>
<gene>
    <name evidence="2" type="ORF">NDU88_004730</name>
</gene>
<accession>A0AAV7RHP2</accession>